<dbReference type="SUPFAM" id="SSF101941">
    <property type="entry name" value="NAC domain"/>
    <property type="match status" value="1"/>
</dbReference>
<keyword evidence="3" id="KW-0238">DNA-binding</keyword>
<dbReference type="Proteomes" id="UP000479710">
    <property type="component" value="Unassembled WGS sequence"/>
</dbReference>
<reference evidence="7 8" key="1">
    <citation type="submission" date="2019-11" db="EMBL/GenBank/DDBJ databases">
        <title>Whole genome sequence of Oryza granulata.</title>
        <authorList>
            <person name="Li W."/>
        </authorList>
    </citation>
    <scope>NUCLEOTIDE SEQUENCE [LARGE SCALE GENOMIC DNA]</scope>
    <source>
        <strain evidence="8">cv. Menghai</strain>
        <tissue evidence="7">Leaf</tissue>
    </source>
</reference>
<dbReference type="PROSITE" id="PS51005">
    <property type="entry name" value="NAC"/>
    <property type="match status" value="1"/>
</dbReference>
<evidence type="ECO:0000259" key="6">
    <source>
        <dbReference type="PROSITE" id="PS51005"/>
    </source>
</evidence>
<evidence type="ECO:0000256" key="5">
    <source>
        <dbReference type="ARBA" id="ARBA00023242"/>
    </source>
</evidence>
<evidence type="ECO:0000256" key="1">
    <source>
        <dbReference type="ARBA" id="ARBA00004123"/>
    </source>
</evidence>
<dbReference type="Pfam" id="PF02365">
    <property type="entry name" value="NAM"/>
    <property type="match status" value="1"/>
</dbReference>
<evidence type="ECO:0000256" key="2">
    <source>
        <dbReference type="ARBA" id="ARBA00023015"/>
    </source>
</evidence>
<name>A0A6G1CR86_9ORYZ</name>
<dbReference type="InterPro" id="IPR003441">
    <property type="entry name" value="NAC-dom"/>
</dbReference>
<feature type="domain" description="NAC" evidence="6">
    <location>
        <begin position="11"/>
        <end position="189"/>
    </location>
</feature>
<dbReference type="OrthoDB" id="1922833at2759"/>
<dbReference type="AlphaFoldDB" id="A0A6G1CR86"/>
<dbReference type="InterPro" id="IPR036093">
    <property type="entry name" value="NAC_dom_sf"/>
</dbReference>
<dbReference type="GO" id="GO:0003677">
    <property type="term" value="F:DNA binding"/>
    <property type="evidence" value="ECO:0007669"/>
    <property type="project" value="UniProtKB-KW"/>
</dbReference>
<keyword evidence="5" id="KW-0539">Nucleus</keyword>
<comment type="subcellular location">
    <subcellularLocation>
        <location evidence="1">Nucleus</location>
    </subcellularLocation>
</comment>
<accession>A0A6G1CR86</accession>
<keyword evidence="4" id="KW-0804">Transcription</keyword>
<evidence type="ECO:0000313" key="7">
    <source>
        <dbReference type="EMBL" id="KAF0902344.1"/>
    </source>
</evidence>
<dbReference type="GO" id="GO:0006355">
    <property type="term" value="P:regulation of DNA-templated transcription"/>
    <property type="evidence" value="ECO:0007669"/>
    <property type="project" value="InterPro"/>
</dbReference>
<proteinExistence type="predicted"/>
<keyword evidence="8" id="KW-1185">Reference proteome</keyword>
<gene>
    <name evidence="7" type="ORF">E2562_016195</name>
</gene>
<sequence>MSISVNGQSVVPPGFRFHPTEEELLTYYLKKKVASERIDLDVIRDVDLNKLEPWDIQERCRIGSGPQNDWYFFSHKDKKYPTGTRTNRATAAGFWKATGRDKAIYSSSNRIGMRKTLVFYKGRAPHGQKSDWIMHEYRLDDPSSASPAAAATLPSYYCSSSSSSSPMRGGAGDQAAQEEGWVICRVFKKKNLVHHGGQSSSAAAAAAAATSHAAAKLAAAMESSPSNCSTVTVNDQVKAQMLHSASDDALDHILQYMGRSCKQETKPASAAAAALDHLAAPNIVYGKFMKLPPLEHVAGGGVLLPNPAGEYSAADASGIADWDTLDRLAASYELNGALSDVASKNMVSSFFDEPSAAFSSVHAGAGAGDGDLWSLARSVSSLHADLTMNNV</sequence>
<dbReference type="PANTHER" id="PTHR31744">
    <property type="entry name" value="PROTEIN CUP-SHAPED COTYLEDON 2-RELATED"/>
    <property type="match status" value="1"/>
</dbReference>
<evidence type="ECO:0000313" key="8">
    <source>
        <dbReference type="Proteomes" id="UP000479710"/>
    </source>
</evidence>
<dbReference type="EMBL" id="SPHZ02000008">
    <property type="protein sequence ID" value="KAF0902344.1"/>
    <property type="molecule type" value="Genomic_DNA"/>
</dbReference>
<evidence type="ECO:0000256" key="4">
    <source>
        <dbReference type="ARBA" id="ARBA00023163"/>
    </source>
</evidence>
<keyword evidence="2" id="KW-0805">Transcription regulation</keyword>
<protein>
    <recommendedName>
        <fullName evidence="6">NAC domain-containing protein</fullName>
    </recommendedName>
</protein>
<organism evidence="7 8">
    <name type="scientific">Oryza meyeriana var. granulata</name>
    <dbReference type="NCBI Taxonomy" id="110450"/>
    <lineage>
        <taxon>Eukaryota</taxon>
        <taxon>Viridiplantae</taxon>
        <taxon>Streptophyta</taxon>
        <taxon>Embryophyta</taxon>
        <taxon>Tracheophyta</taxon>
        <taxon>Spermatophyta</taxon>
        <taxon>Magnoliopsida</taxon>
        <taxon>Liliopsida</taxon>
        <taxon>Poales</taxon>
        <taxon>Poaceae</taxon>
        <taxon>BOP clade</taxon>
        <taxon>Oryzoideae</taxon>
        <taxon>Oryzeae</taxon>
        <taxon>Oryzinae</taxon>
        <taxon>Oryza</taxon>
        <taxon>Oryza meyeriana</taxon>
    </lineage>
</organism>
<dbReference type="Gene3D" id="2.170.150.80">
    <property type="entry name" value="NAC domain"/>
    <property type="match status" value="1"/>
</dbReference>
<dbReference type="GO" id="GO:0005634">
    <property type="term" value="C:nucleus"/>
    <property type="evidence" value="ECO:0007669"/>
    <property type="project" value="UniProtKB-SubCell"/>
</dbReference>
<comment type="caution">
    <text evidence="7">The sequence shown here is derived from an EMBL/GenBank/DDBJ whole genome shotgun (WGS) entry which is preliminary data.</text>
</comment>
<dbReference type="PANTHER" id="PTHR31744:SF221">
    <property type="entry name" value="NAC DOMAIN-CONTAINING PROTEIN 43-LIKE"/>
    <property type="match status" value="1"/>
</dbReference>
<evidence type="ECO:0000256" key="3">
    <source>
        <dbReference type="ARBA" id="ARBA00023125"/>
    </source>
</evidence>